<dbReference type="CDD" id="cd00833">
    <property type="entry name" value="PKS"/>
    <property type="match status" value="1"/>
</dbReference>
<evidence type="ECO:0000256" key="4">
    <source>
        <dbReference type="ARBA" id="ARBA00006432"/>
    </source>
</evidence>
<accession>A0A829WHZ4</accession>
<comment type="caution">
    <text evidence="18">The sequence shown here is derived from an EMBL/GenBank/DDBJ whole genome shotgun (WGS) entry which is preliminary data.</text>
</comment>
<dbReference type="PROSITE" id="PS50075">
    <property type="entry name" value="CARRIER"/>
    <property type="match status" value="2"/>
</dbReference>
<dbReference type="Gene3D" id="3.40.50.150">
    <property type="entry name" value="Vaccinia Virus protein VP39"/>
    <property type="match status" value="1"/>
</dbReference>
<dbReference type="Gene3D" id="3.40.50.980">
    <property type="match status" value="2"/>
</dbReference>
<dbReference type="InterPro" id="IPR006162">
    <property type="entry name" value="Ppantetheine_attach_site"/>
</dbReference>
<dbReference type="GO" id="GO:0005737">
    <property type="term" value="C:cytoplasm"/>
    <property type="evidence" value="ECO:0007669"/>
    <property type="project" value="TreeGrafter"/>
</dbReference>
<dbReference type="PROSITE" id="PS00455">
    <property type="entry name" value="AMP_BINDING"/>
    <property type="match status" value="1"/>
</dbReference>
<feature type="region of interest" description="C-terminal hotdog fold" evidence="14">
    <location>
        <begin position="1082"/>
        <end position="1219"/>
    </location>
</feature>
<dbReference type="InterPro" id="IPR045851">
    <property type="entry name" value="AMP-bd_C_sf"/>
</dbReference>
<dbReference type="RefSeq" id="WP_074925812.1">
    <property type="nucleotide sequence ID" value="NZ_AP031445.1"/>
</dbReference>
<feature type="domain" description="Carrier" evidence="15">
    <location>
        <begin position="2712"/>
        <end position="2787"/>
    </location>
</feature>
<dbReference type="PANTHER" id="PTHR45527">
    <property type="entry name" value="NONRIBOSOMAL PEPTIDE SYNTHETASE"/>
    <property type="match status" value="1"/>
</dbReference>
<dbReference type="Gene3D" id="3.30.559.30">
    <property type="entry name" value="Nonribosomal peptide synthetase, condensation domain"/>
    <property type="match status" value="1"/>
</dbReference>
<dbReference type="InterPro" id="IPR014030">
    <property type="entry name" value="Ketoacyl_synth_N"/>
</dbReference>
<dbReference type="Gene3D" id="3.40.47.10">
    <property type="match status" value="1"/>
</dbReference>
<dbReference type="InterPro" id="IPR013217">
    <property type="entry name" value="Methyltransf_12"/>
</dbReference>
<dbReference type="CDD" id="cd12114">
    <property type="entry name" value="A_NRPS_TlmIV_like"/>
    <property type="match status" value="1"/>
</dbReference>
<dbReference type="Pfam" id="PF08242">
    <property type="entry name" value="Methyltransf_12"/>
    <property type="match status" value="1"/>
</dbReference>
<dbReference type="PROSITE" id="PS52004">
    <property type="entry name" value="KS3_2"/>
    <property type="match status" value="1"/>
</dbReference>
<dbReference type="InterPro" id="IPR036736">
    <property type="entry name" value="ACP-like_sf"/>
</dbReference>
<dbReference type="FunFam" id="3.40.50.12780:FF:000012">
    <property type="entry name" value="Non-ribosomal peptide synthetase"/>
    <property type="match status" value="1"/>
</dbReference>
<dbReference type="GO" id="GO:0017000">
    <property type="term" value="P:antibiotic biosynthetic process"/>
    <property type="evidence" value="ECO:0007669"/>
    <property type="project" value="UniProtKB-KW"/>
</dbReference>
<evidence type="ECO:0000256" key="6">
    <source>
        <dbReference type="ARBA" id="ARBA00022553"/>
    </source>
</evidence>
<organism evidence="18 19">
    <name type="scientific">Enterocloster clostridioformis</name>
    <dbReference type="NCBI Taxonomy" id="1531"/>
    <lineage>
        <taxon>Bacteria</taxon>
        <taxon>Bacillati</taxon>
        <taxon>Bacillota</taxon>
        <taxon>Clostridia</taxon>
        <taxon>Lachnospirales</taxon>
        <taxon>Lachnospiraceae</taxon>
        <taxon>Enterocloster</taxon>
    </lineage>
</organism>
<dbReference type="InterPro" id="IPR010071">
    <property type="entry name" value="AA_adenyl_dom"/>
</dbReference>
<dbReference type="FunFam" id="3.30.559.30:FF:000006">
    <property type="entry name" value="Yersiniabactin polyketide/non-ribosomal peptide synthetase"/>
    <property type="match status" value="1"/>
</dbReference>
<evidence type="ECO:0000256" key="13">
    <source>
        <dbReference type="ARBA" id="ARBA00023268"/>
    </source>
</evidence>
<dbReference type="PROSITE" id="PS00012">
    <property type="entry name" value="PHOSPHOPANTETHEINE"/>
    <property type="match status" value="1"/>
</dbReference>
<dbReference type="FunFam" id="3.40.50.980:FF:000001">
    <property type="entry name" value="Non-ribosomal peptide synthetase"/>
    <property type="match status" value="1"/>
</dbReference>
<comment type="similarity">
    <text evidence="4">Belongs to the ATP-dependent AMP-binding enzyme family.</text>
</comment>
<evidence type="ECO:0000313" key="19">
    <source>
        <dbReference type="Proteomes" id="UP000315200"/>
    </source>
</evidence>
<dbReference type="InterPro" id="IPR000873">
    <property type="entry name" value="AMP-dep_synth/lig_dom"/>
</dbReference>
<evidence type="ECO:0000256" key="7">
    <source>
        <dbReference type="ARBA" id="ARBA00022598"/>
    </source>
</evidence>
<evidence type="ECO:0000256" key="2">
    <source>
        <dbReference type="ARBA" id="ARBA00003299"/>
    </source>
</evidence>
<dbReference type="PROSITE" id="PS00606">
    <property type="entry name" value="KS3_1"/>
    <property type="match status" value="1"/>
</dbReference>
<feature type="domain" description="Carrier" evidence="15">
    <location>
        <begin position="1246"/>
        <end position="1323"/>
    </location>
</feature>
<dbReference type="SUPFAM" id="SSF47336">
    <property type="entry name" value="ACP-like"/>
    <property type="match status" value="2"/>
</dbReference>
<keyword evidence="13" id="KW-0511">Multifunctional enzyme</keyword>
<dbReference type="InterPro" id="IPR057737">
    <property type="entry name" value="Condensation_MtbB-like"/>
</dbReference>
<evidence type="ECO:0000256" key="12">
    <source>
        <dbReference type="ARBA" id="ARBA00023194"/>
    </source>
</evidence>
<reference evidence="18 19" key="1">
    <citation type="submission" date="2019-06" db="EMBL/GenBank/DDBJ databases">
        <title>Draft genome sequence of [Clostridium] clostridioforme NBRC 113352.</title>
        <authorList>
            <person name="Miura T."/>
            <person name="Furukawa M."/>
            <person name="Shimamura M."/>
            <person name="Ohyama Y."/>
            <person name="Yamazoe A."/>
            <person name="Kawasaki H."/>
        </authorList>
    </citation>
    <scope>NUCLEOTIDE SEQUENCE [LARGE SCALE GENOMIC DNA]</scope>
    <source>
        <strain evidence="18 19">NBRC 113352</strain>
    </source>
</reference>
<gene>
    <name evidence="18" type="ORF">Ccl03g_41860</name>
</gene>
<dbReference type="FunFam" id="3.40.47.10:FF:000042">
    <property type="entry name" value="Polyketide synthase Pks13"/>
    <property type="match status" value="1"/>
</dbReference>
<dbReference type="Gene3D" id="3.30.300.30">
    <property type="match status" value="1"/>
</dbReference>
<dbReference type="GO" id="GO:0031177">
    <property type="term" value="F:phosphopantetheine binding"/>
    <property type="evidence" value="ECO:0007669"/>
    <property type="project" value="InterPro"/>
</dbReference>
<evidence type="ECO:0000256" key="8">
    <source>
        <dbReference type="ARBA" id="ARBA00022679"/>
    </source>
</evidence>
<keyword evidence="10" id="KW-0276">Fatty acid metabolism</keyword>
<dbReference type="Gene3D" id="1.10.1240.100">
    <property type="match status" value="1"/>
</dbReference>
<feature type="region of interest" description="N-terminal hotdog fold" evidence="14">
    <location>
        <begin position="931"/>
        <end position="1068"/>
    </location>
</feature>
<evidence type="ECO:0000256" key="3">
    <source>
        <dbReference type="ARBA" id="ARBA00004789"/>
    </source>
</evidence>
<dbReference type="InterPro" id="IPR009081">
    <property type="entry name" value="PP-bd_ACP"/>
</dbReference>
<dbReference type="Pfam" id="PF00668">
    <property type="entry name" value="Condensation"/>
    <property type="match status" value="1"/>
</dbReference>
<evidence type="ECO:0000313" key="18">
    <source>
        <dbReference type="EMBL" id="GEA38473.1"/>
    </source>
</evidence>
<dbReference type="SMART" id="SM00825">
    <property type="entry name" value="PKS_KS"/>
    <property type="match status" value="1"/>
</dbReference>
<dbReference type="GO" id="GO:0043041">
    <property type="term" value="P:amino acid activation for nonribosomal peptide biosynthetic process"/>
    <property type="evidence" value="ECO:0007669"/>
    <property type="project" value="TreeGrafter"/>
</dbReference>
<comment type="cofactor">
    <cofactor evidence="1">
        <name>pantetheine 4'-phosphate</name>
        <dbReference type="ChEBI" id="CHEBI:47942"/>
    </cofactor>
</comment>
<dbReference type="SUPFAM" id="SSF53901">
    <property type="entry name" value="Thiolase-like"/>
    <property type="match status" value="1"/>
</dbReference>
<dbReference type="Pfam" id="PF00550">
    <property type="entry name" value="PP-binding"/>
    <property type="match status" value="2"/>
</dbReference>
<dbReference type="GO" id="GO:0004315">
    <property type="term" value="F:3-oxoacyl-[acyl-carrier-protein] synthase activity"/>
    <property type="evidence" value="ECO:0007669"/>
    <property type="project" value="InterPro"/>
</dbReference>
<name>A0A829WHZ4_9FIRM</name>
<keyword evidence="5" id="KW-0596">Phosphopantetheine</keyword>
<proteinExistence type="inferred from homology"/>
<dbReference type="Pfam" id="PF00109">
    <property type="entry name" value="ketoacyl-synt"/>
    <property type="match status" value="1"/>
</dbReference>
<comment type="caution">
    <text evidence="14">Lacks conserved residue(s) required for the propagation of feature annotation.</text>
</comment>
<evidence type="ECO:0000259" key="16">
    <source>
        <dbReference type="PROSITE" id="PS52004"/>
    </source>
</evidence>
<dbReference type="InterPro" id="IPR014031">
    <property type="entry name" value="Ketoacyl_synth_C"/>
</dbReference>
<sequence>MESIGMENAIAIIGMSGRFPKAGNIQIFWDNIQKGVEAISRFTEEELLSAGVPKEYVSDTRYVPAAGCLENVDQFDHRFFEYSPTEAQSMDPQQRLFLECAWECFEDAGYDPIALQEKVGVYAGMRSSSYQYASLDELQKNGTAIGFQNLLGTDKDYLASRLSYKLNLKGPSVVVQTACSTSLVAVHMACESIKSGECDLALAGGVAISVPVKQGYFYQQDMIFSPDGHCYAFDEKAQGTVGGNGIGIVLLKPLEKALEDGDHVYAVIRGTAVNNDGQQKIGYTAPSVVGQAEVVAEAISMAEIQPEQIGYIETHGTGTALGDPIEIEALTRAFYPYPQGKQSCALGTLKPNIGHLDTAAGIASLIKTILVVNRGVIPPCVNYTKPNPKIDFSNTPFYINQKAKRWDSEHRIAGVSSFGIGGTNAHVIVEQPPQISKKEPLMGPNLIVLSAHTQWSLSQMVKNLVHYLEENTGEALEDIAYTLGRGRRHFSMRLAIVASSHQEACEKLCSYEQGQPGGWYATDSLSCDANVRKDTLSYLERTAVEYCQGEEPDWEKVFPQNGNSYRRIPLPTYAFEQIRHWKEKKQEKREGEDFDTESELFDMVAAQIRKLIEKKQIGSWKLISRWVACSLLDLLKDLGAFEVEGERLPLEGFYFQTSILPRSGAVLEEILELLVQSNLLGKEDDEYFLNEMSYNTQNELSLVQESCGIASDILEEIKEYLSCFGDLLSSVEPSLLYQMQEKASGLMAHWSPRLSEKDFQDILRVLKSDEVVADLHLLEIVGVQRPTLISCEDGISVDFLPILPEMEEVLEELIEETSNMRLVSVFDLQRQKWDKKYNIIVANGDILFLQRMETNLSWLNEGAARSALFLVQGLLPGTLFSTILTAPWMLGTISKVDEGDSEPTDWNENLNKVSDASDSFCNDGVSFLELYQLVGQENQSDLNPVFTSVERLPILGLKYPFACPIYEGRLSEYPITGEYLVSGFSVIPFSFFLQLVRSVAKEQMGDKKIEIRKAEIFAPLLREKANQTTLQIVAVPGDFYLVKIFSKQEDSQWQLHFSAEIGVQQAKEFPLLQDKDFLTPQQEYIDGEMIYSCLREWGIEYSGQLREIDTACQVEKGAKLWVKTNSISWEAVIQSAAYLMTLDQGLDEHGEQQAYFPVSVNRFLLPQSYENKPYFFLLKRQESQEEGAVFSAFILDEDRIVVGYIGDLRLLSYRKSDLLRTFGASTAENDETTNIKQELQKAQGEKAVWLVEAYLVQIFSTILRIEPEEISMESDFIQMGLDSLLFLELNQILMRDLGLSLTAQEAFETPYLSALRDRIISGLGSSDQEKRDPVAAIGGEIVPDFEHRYEPFELTNVQYAYWIGRSGILDLGDVSCHFYFEVDRPELNVDQFNRSWNRVVRRHDMLRSVILPEGLQRILPETPYYEAAVEDFTERNENEIQSRLEVLRYQKSHQVISSDVWPMFDICICKMPDKVRILFSIELLNADVRSIQIIFEEVGLFLRQPEIELPELTLSFRDYIKAEKRYQETDLYQESKRYWLEKISTMPQAPDLQLARGLSEIREQRFSSLVRILDKASWKALKEKAAERRLTPSSVLLAVYGDVLGLWSKNNDFAISLAQFNRTPYHPEVNQIVGDFTSIMILDLHPHLDKVFTNRASMVQKTLWENLEHRAFDGVQVLREMARGKRSGTEALVPVVFTSILGMGEDSEELYPWAVLGEVGYFVSQTPQVWLDNQVSESKGELIISWDVIEELFPSGMLTDMLDTYVEILRRLAQDNQAWDCECEIELPKAQLQILKQKSPEKDTSYRLLQTGFLESAKQFPNRQAVIAADRTLTYAQLDKASNTLAHQLKGLGIQRNELVAILAPKGWEQAVAALAILRSGAAYLPIDMSLPSERVKILLEDSGANVVLVHPETLTRHSLNSSLTVILITSELLDAPPMPDLPQKNDPDDTAYVIYTSGSTGMPKGVVITHRGAVNTLLDVCNRFNITREDKVLALSALNFDLSVFDLFGLLSVGGSVIIPHVEKVKDPAHWWQLLQMHKITIWNSVPVLMEMLLDTPHEENPEYLRLVMLSGDWIPVSLPDAVMETFHNPQVISLGGATEASIWSVLYPIDKVEANWTSIPYGRAMENQTIYVLKDDLSQCPVWMTGELYIGGIGLAKGYWRDQEKTEKSFINHPKTGERLYRTGDYGRMRPDGNIEFQGRADSQVKIHGNRVELGEIENAIRSHEGIRDSAVEVIKEEGVDKIQAFLVPFPSSANQTLYTQEICKEEQMAKIHSELAKAAKQNAMSVSESALHDYPAYWEFMGRLADAVIANILLDMGVYQSDSDSYSLEEMIEHCEIDSQHQPMFAKWMERLCERKILEFVDGRYKQIEPIDPDILSDTLLTLLPVGSYWYSKAEQLLHYFQDIISIYPEMLHGEIDPRELLLDEDAPLTAKAMEQFDSLEEQVKNMLVSIVEQAMENIESETVTIMELGSLSGNLADTIVPNMDKEKYRYCYTHVSTVFLDEVRDALERPEDVEYQIYNFNAAPSTQGLQLHSVDILIAPNTLHRARNLALTLEHLKTLLKPGGIFFLYEETVNNPIQFITVGLFEKGFTEFTDERKTTFESLLSRERWTHEVEHAGMQVLGCYPQTDEETSIFGHSVFIIQGPVAVQRFDETKLEHYLREHLPNYMIPNAYCLLDKIPITENGKVSRKQLRQMVNHSLQTNWQGYCGPETDLEREISEIWKGVLGTKRDDVNEDFITLGGDSLQAVQLVNQIKKRYQLDFPLNRMFQNVTIRVLSAFVENGIKNKDVE</sequence>
<dbReference type="InterPro" id="IPR016039">
    <property type="entry name" value="Thiolase-like"/>
</dbReference>
<dbReference type="Gene3D" id="3.30.559.10">
    <property type="entry name" value="Chloramphenicol acetyltransferase-like domain"/>
    <property type="match status" value="1"/>
</dbReference>
<dbReference type="Gene3D" id="3.10.129.110">
    <property type="entry name" value="Polyketide synthase dehydratase"/>
    <property type="match status" value="1"/>
</dbReference>
<keyword evidence="9" id="KW-0677">Repeat</keyword>
<dbReference type="Pfam" id="PF22621">
    <property type="entry name" value="CurL-like_PKS_C"/>
    <property type="match status" value="1"/>
</dbReference>
<dbReference type="InterPro" id="IPR020841">
    <property type="entry name" value="PKS_Beta-ketoAc_synthase_dom"/>
</dbReference>
<comment type="function">
    <text evidence="2">Involved in some intermediate steps for the synthesis of the antibiotic polyketide bacillaene which is involved in secondary metabolism.</text>
</comment>
<dbReference type="Pfam" id="PF00501">
    <property type="entry name" value="AMP-binding"/>
    <property type="match status" value="1"/>
</dbReference>
<dbReference type="InterPro" id="IPR049900">
    <property type="entry name" value="PKS_mFAS_DH"/>
</dbReference>
<dbReference type="EMBL" id="BJLB01000001">
    <property type="protein sequence ID" value="GEA38473.1"/>
    <property type="molecule type" value="Genomic_DNA"/>
</dbReference>
<dbReference type="Proteomes" id="UP000315200">
    <property type="component" value="Unassembled WGS sequence"/>
</dbReference>
<keyword evidence="8" id="KW-0808">Transferase</keyword>
<dbReference type="InterPro" id="IPR029063">
    <property type="entry name" value="SAM-dependent_MTases_sf"/>
</dbReference>
<protein>
    <recommendedName>
        <fullName evidence="20">Amino acid adenylation domain-containing protein</fullName>
    </recommendedName>
</protein>
<dbReference type="NCBIfam" id="TIGR01733">
    <property type="entry name" value="AA-adenyl-dom"/>
    <property type="match status" value="1"/>
</dbReference>
<keyword evidence="7" id="KW-0436">Ligase</keyword>
<dbReference type="Gene3D" id="1.10.1200.10">
    <property type="entry name" value="ACP-like"/>
    <property type="match status" value="2"/>
</dbReference>
<keyword evidence="11" id="KW-0443">Lipid metabolism</keyword>
<dbReference type="FunFam" id="3.30.559.10:FF:000023">
    <property type="entry name" value="Non-ribosomal peptide synthetase"/>
    <property type="match status" value="1"/>
</dbReference>
<dbReference type="SMART" id="SM00823">
    <property type="entry name" value="PKS_PP"/>
    <property type="match status" value="2"/>
</dbReference>
<dbReference type="CDD" id="cd19535">
    <property type="entry name" value="Cyc_NRPS"/>
    <property type="match status" value="1"/>
</dbReference>
<dbReference type="InterPro" id="IPR042104">
    <property type="entry name" value="PKS_dehydratase_sf"/>
</dbReference>
<dbReference type="GO" id="GO:0016874">
    <property type="term" value="F:ligase activity"/>
    <property type="evidence" value="ECO:0007669"/>
    <property type="project" value="UniProtKB-KW"/>
</dbReference>
<evidence type="ECO:0000256" key="11">
    <source>
        <dbReference type="ARBA" id="ARBA00023098"/>
    </source>
</evidence>
<dbReference type="InterPro" id="IPR018201">
    <property type="entry name" value="Ketoacyl_synth_AS"/>
</dbReference>
<dbReference type="SUPFAM" id="SSF52777">
    <property type="entry name" value="CoA-dependent acyltransferases"/>
    <property type="match status" value="2"/>
</dbReference>
<feature type="domain" description="PKS/mFAS DH" evidence="17">
    <location>
        <begin position="931"/>
        <end position="1219"/>
    </location>
</feature>
<dbReference type="SUPFAM" id="SSF56801">
    <property type="entry name" value="Acetyl-CoA synthetase-like"/>
    <property type="match status" value="1"/>
</dbReference>
<keyword evidence="6" id="KW-0597">Phosphoprotein</keyword>
<dbReference type="SUPFAM" id="SSF53335">
    <property type="entry name" value="S-adenosyl-L-methionine-dependent methyltransferases"/>
    <property type="match status" value="1"/>
</dbReference>
<dbReference type="InterPro" id="IPR023213">
    <property type="entry name" value="CAT-like_dom_sf"/>
</dbReference>
<dbReference type="PROSITE" id="PS52019">
    <property type="entry name" value="PKS_MFAS_DH"/>
    <property type="match status" value="1"/>
</dbReference>
<evidence type="ECO:0008006" key="20">
    <source>
        <dbReference type="Google" id="ProtNLM"/>
    </source>
</evidence>
<dbReference type="Pfam" id="PF02801">
    <property type="entry name" value="Ketoacyl-synt_C"/>
    <property type="match status" value="1"/>
</dbReference>
<dbReference type="GO" id="GO:0009403">
    <property type="term" value="P:toxin biosynthetic process"/>
    <property type="evidence" value="ECO:0007669"/>
    <property type="project" value="UniProtKB-ARBA"/>
</dbReference>
<evidence type="ECO:0000256" key="9">
    <source>
        <dbReference type="ARBA" id="ARBA00022737"/>
    </source>
</evidence>
<evidence type="ECO:0000256" key="5">
    <source>
        <dbReference type="ARBA" id="ARBA00022450"/>
    </source>
</evidence>
<feature type="domain" description="Ketosynthase family 3 (KS3)" evidence="16">
    <location>
        <begin position="7"/>
        <end position="431"/>
    </location>
</feature>
<dbReference type="Gene3D" id="2.30.38.10">
    <property type="entry name" value="Luciferase, Domain 3"/>
    <property type="match status" value="1"/>
</dbReference>
<evidence type="ECO:0000259" key="17">
    <source>
        <dbReference type="PROSITE" id="PS52019"/>
    </source>
</evidence>
<dbReference type="InterPro" id="IPR020806">
    <property type="entry name" value="PKS_PP-bd"/>
</dbReference>
<evidence type="ECO:0000256" key="1">
    <source>
        <dbReference type="ARBA" id="ARBA00001957"/>
    </source>
</evidence>
<dbReference type="InterPro" id="IPR020845">
    <property type="entry name" value="AMP-binding_CS"/>
</dbReference>
<dbReference type="GO" id="GO:0006633">
    <property type="term" value="P:fatty acid biosynthetic process"/>
    <property type="evidence" value="ECO:0007669"/>
    <property type="project" value="InterPro"/>
</dbReference>
<comment type="pathway">
    <text evidence="3">Antibiotic biosynthesis; bacillaene biosynthesis.</text>
</comment>
<dbReference type="PANTHER" id="PTHR45527:SF10">
    <property type="entry name" value="PYOCHELIN SYNTHASE PCHF"/>
    <property type="match status" value="1"/>
</dbReference>
<dbReference type="InterPro" id="IPR001242">
    <property type="entry name" value="Condensation_dom"/>
</dbReference>
<evidence type="ECO:0000256" key="10">
    <source>
        <dbReference type="ARBA" id="ARBA00022832"/>
    </source>
</evidence>
<evidence type="ECO:0000256" key="14">
    <source>
        <dbReference type="PROSITE-ProRule" id="PRU01363"/>
    </source>
</evidence>
<keyword evidence="12" id="KW-0045">Antibiotic biosynthesis</keyword>
<evidence type="ECO:0000259" key="15">
    <source>
        <dbReference type="PROSITE" id="PS50075"/>
    </source>
</evidence>